<dbReference type="GO" id="GO:0003964">
    <property type="term" value="F:RNA-directed DNA polymerase activity"/>
    <property type="evidence" value="ECO:0007669"/>
    <property type="project" value="InterPro"/>
</dbReference>
<dbReference type="OrthoDB" id="6773263at2759"/>
<evidence type="ECO:0000259" key="1">
    <source>
        <dbReference type="Pfam" id="PF06817"/>
    </source>
</evidence>
<protein>
    <submittedName>
        <fullName evidence="2">POK8 protein</fullName>
    </submittedName>
</protein>
<feature type="non-terminal residue" evidence="2">
    <location>
        <position position="1"/>
    </location>
</feature>
<gene>
    <name evidence="2" type="primary">Ervk8</name>
    <name evidence="2" type="ORF">ATRCLA_R15402</name>
</gene>
<comment type="caution">
    <text evidence="2">The sequence shown here is derived from an EMBL/GenBank/DDBJ whole genome shotgun (WGS) entry which is preliminary data.</text>
</comment>
<organism evidence="2 3">
    <name type="scientific">Atrichornis clamosus</name>
    <dbReference type="NCBI Taxonomy" id="449594"/>
    <lineage>
        <taxon>Eukaryota</taxon>
        <taxon>Metazoa</taxon>
        <taxon>Chordata</taxon>
        <taxon>Craniata</taxon>
        <taxon>Vertebrata</taxon>
        <taxon>Euteleostomi</taxon>
        <taxon>Archelosauria</taxon>
        <taxon>Archosauria</taxon>
        <taxon>Dinosauria</taxon>
        <taxon>Saurischia</taxon>
        <taxon>Theropoda</taxon>
        <taxon>Coelurosauria</taxon>
        <taxon>Aves</taxon>
        <taxon>Neognathae</taxon>
        <taxon>Neoaves</taxon>
        <taxon>Telluraves</taxon>
        <taxon>Australaves</taxon>
        <taxon>Passeriformes</taxon>
        <taxon>Menuridae</taxon>
        <taxon>Atrichornis</taxon>
    </lineage>
</organism>
<reference evidence="2" key="1">
    <citation type="submission" date="2020-02" db="EMBL/GenBank/DDBJ databases">
        <title>Bird 10,000 Genomes (B10K) Project - Family phase.</title>
        <authorList>
            <person name="Zhang G."/>
        </authorList>
    </citation>
    <scope>NUCLEOTIDE SEQUENCE</scope>
    <source>
        <strain evidence="2">B10K-DU-029-61</strain>
        <tissue evidence="2">Blood</tissue>
    </source>
</reference>
<dbReference type="AlphaFoldDB" id="A0A852NLP8"/>
<dbReference type="Pfam" id="PF06817">
    <property type="entry name" value="RVT_thumb"/>
    <property type="match status" value="1"/>
</dbReference>
<accession>A0A852NLP8</accession>
<dbReference type="Gene3D" id="3.30.70.270">
    <property type="match status" value="1"/>
</dbReference>
<feature type="non-terminal residue" evidence="2">
    <location>
        <position position="56"/>
    </location>
</feature>
<sequence length="56" mass="6168">TIVPQQLTIQDDPKTLRDLHKLCGSIIWVGPLLGITTEDLAPLFNLLRSGEDLDSP</sequence>
<dbReference type="InterPro" id="IPR043128">
    <property type="entry name" value="Rev_trsase/Diguanyl_cyclase"/>
</dbReference>
<evidence type="ECO:0000313" key="2">
    <source>
        <dbReference type="EMBL" id="NXY14547.1"/>
    </source>
</evidence>
<name>A0A852NLP8_9PASS</name>
<dbReference type="Proteomes" id="UP000658642">
    <property type="component" value="Unassembled WGS sequence"/>
</dbReference>
<feature type="domain" description="Reverse transcriptase thumb" evidence="1">
    <location>
        <begin position="4"/>
        <end position="56"/>
    </location>
</feature>
<dbReference type="EMBL" id="WBMZ01002218">
    <property type="protein sequence ID" value="NXY14547.1"/>
    <property type="molecule type" value="Genomic_DNA"/>
</dbReference>
<proteinExistence type="predicted"/>
<evidence type="ECO:0000313" key="3">
    <source>
        <dbReference type="Proteomes" id="UP000658642"/>
    </source>
</evidence>
<keyword evidence="3" id="KW-1185">Reference proteome</keyword>
<dbReference type="InterPro" id="IPR010661">
    <property type="entry name" value="RVT_thumb"/>
</dbReference>